<comment type="caution">
    <text evidence="1">The sequence shown here is derived from an EMBL/GenBank/DDBJ whole genome shotgun (WGS) entry which is preliminary data.</text>
</comment>
<evidence type="ECO:0000313" key="2">
    <source>
        <dbReference type="Proteomes" id="UP000004110"/>
    </source>
</evidence>
<dbReference type="EMBL" id="AAYH02000049">
    <property type="protein sequence ID" value="EDO52023.1"/>
    <property type="molecule type" value="Genomic_DNA"/>
</dbReference>
<gene>
    <name evidence="1" type="ORF">BACUNI_04577</name>
</gene>
<sequence length="38" mass="4321">MVSPLAKAEAVLPLPPQEERNRTANRQISKLFLFIDIN</sequence>
<organism evidence="1 2">
    <name type="scientific">Bacteroides uniformis (strain ATCC 8492 / DSM 6597 / CCUG 4942 / CIP 103695 / JCM 5828 / KCTC 5204 / NCTC 13054 / VPI 0061)</name>
    <dbReference type="NCBI Taxonomy" id="411479"/>
    <lineage>
        <taxon>Bacteria</taxon>
        <taxon>Pseudomonadati</taxon>
        <taxon>Bacteroidota</taxon>
        <taxon>Bacteroidia</taxon>
        <taxon>Bacteroidales</taxon>
        <taxon>Bacteroidaceae</taxon>
        <taxon>Bacteroides</taxon>
    </lineage>
</organism>
<reference evidence="1" key="1">
    <citation type="submission" date="2007-06" db="EMBL/GenBank/DDBJ databases">
        <authorList>
            <person name="Fulton L."/>
            <person name="Clifton S."/>
            <person name="Fulton B."/>
            <person name="Xu J."/>
            <person name="Minx P."/>
            <person name="Pepin K.H."/>
            <person name="Johnson M."/>
            <person name="Thiruvilangam P."/>
            <person name="Bhonagiri V."/>
            <person name="Nash W.E."/>
            <person name="Mardis E.R."/>
            <person name="Wilson R.K."/>
        </authorList>
    </citation>
    <scope>NUCLEOTIDE SEQUENCE [LARGE SCALE GENOMIC DNA]</scope>
    <source>
        <strain evidence="1">ATCC 8492</strain>
    </source>
</reference>
<reference evidence="1" key="2">
    <citation type="submission" date="2013-11" db="EMBL/GenBank/DDBJ databases">
        <title>Draft genome sequence of Bacteroides uniformis (ATCC 8492).</title>
        <authorList>
            <person name="Sudarsanam P."/>
            <person name="Ley R."/>
            <person name="Guruge J."/>
            <person name="Turnbaugh P.J."/>
            <person name="Mahowald M."/>
            <person name="Liep D."/>
            <person name="Gordon J."/>
        </authorList>
    </citation>
    <scope>NUCLEOTIDE SEQUENCE</scope>
    <source>
        <strain evidence="1">ATCC 8492</strain>
    </source>
</reference>
<dbReference type="Proteomes" id="UP000004110">
    <property type="component" value="Unassembled WGS sequence"/>
</dbReference>
<accession>A0ABC9N5Q6</accession>
<dbReference type="AlphaFoldDB" id="A0ABC9N5Q6"/>
<keyword evidence="2" id="KW-1185">Reference proteome</keyword>
<name>A0ABC9N5Q6_BACUC</name>
<proteinExistence type="predicted"/>
<protein>
    <submittedName>
        <fullName evidence="1">Uncharacterized protein</fullName>
    </submittedName>
</protein>
<evidence type="ECO:0000313" key="1">
    <source>
        <dbReference type="EMBL" id="EDO52023.1"/>
    </source>
</evidence>